<proteinExistence type="predicted"/>
<dbReference type="AlphaFoldDB" id="A0A0E9R7Z0"/>
<dbReference type="EMBL" id="GBXM01072949">
    <property type="protein sequence ID" value="JAH35628.1"/>
    <property type="molecule type" value="Transcribed_RNA"/>
</dbReference>
<accession>A0A0E9R7Z0</accession>
<reference evidence="1" key="1">
    <citation type="submission" date="2014-11" db="EMBL/GenBank/DDBJ databases">
        <authorList>
            <person name="Amaro Gonzalez C."/>
        </authorList>
    </citation>
    <scope>NUCLEOTIDE SEQUENCE</scope>
</reference>
<organism evidence="1">
    <name type="scientific">Anguilla anguilla</name>
    <name type="common">European freshwater eel</name>
    <name type="synonym">Muraena anguilla</name>
    <dbReference type="NCBI Taxonomy" id="7936"/>
    <lineage>
        <taxon>Eukaryota</taxon>
        <taxon>Metazoa</taxon>
        <taxon>Chordata</taxon>
        <taxon>Craniata</taxon>
        <taxon>Vertebrata</taxon>
        <taxon>Euteleostomi</taxon>
        <taxon>Actinopterygii</taxon>
        <taxon>Neopterygii</taxon>
        <taxon>Teleostei</taxon>
        <taxon>Anguilliformes</taxon>
        <taxon>Anguillidae</taxon>
        <taxon>Anguilla</taxon>
    </lineage>
</organism>
<reference evidence="1" key="2">
    <citation type="journal article" date="2015" name="Fish Shellfish Immunol.">
        <title>Early steps in the European eel (Anguilla anguilla)-Vibrio vulnificus interaction in the gills: Role of the RtxA13 toxin.</title>
        <authorList>
            <person name="Callol A."/>
            <person name="Pajuelo D."/>
            <person name="Ebbesson L."/>
            <person name="Teles M."/>
            <person name="MacKenzie S."/>
            <person name="Amaro C."/>
        </authorList>
    </citation>
    <scope>NUCLEOTIDE SEQUENCE</scope>
</reference>
<name>A0A0E9R7Z0_ANGAN</name>
<protein>
    <submittedName>
        <fullName evidence="1">Uncharacterized protein</fullName>
    </submittedName>
</protein>
<sequence length="30" mass="3178">MVQLQGTATGYSYSVQLQDVATGYSYMGTG</sequence>
<evidence type="ECO:0000313" key="1">
    <source>
        <dbReference type="EMBL" id="JAH24887.1"/>
    </source>
</evidence>
<dbReference type="EMBL" id="GBXM01102894">
    <property type="protein sequence ID" value="JAH05683.1"/>
    <property type="molecule type" value="Transcribed_RNA"/>
</dbReference>
<dbReference type="EMBL" id="GBXM01083690">
    <property type="protein sequence ID" value="JAH24887.1"/>
    <property type="molecule type" value="Transcribed_RNA"/>
</dbReference>